<gene>
    <name evidence="1" type="ORF">PCOR1329_LOCUS2120</name>
</gene>
<sequence length="169" mass="17761">MRIIMAKLAWTVLVGIVVAFPVMLGGVLWEERIPMRMAVKMVAPHPLPMALILSSDRGAGRTEPWRGVGGVALMPVFDCNRGDLPPPRGAAPWHGGGWSLAFGCACRSGMVAPTGVPPPPFLPEAADRGEPTAHVGSLVAALLPAFEALPVFPWPCAGVRHPGCRTCAS</sequence>
<protein>
    <submittedName>
        <fullName evidence="1">Uncharacterized protein</fullName>
    </submittedName>
</protein>
<keyword evidence="2" id="KW-1185">Reference proteome</keyword>
<reference evidence="1" key="1">
    <citation type="submission" date="2023-10" db="EMBL/GenBank/DDBJ databases">
        <authorList>
            <person name="Chen Y."/>
            <person name="Shah S."/>
            <person name="Dougan E. K."/>
            <person name="Thang M."/>
            <person name="Chan C."/>
        </authorList>
    </citation>
    <scope>NUCLEOTIDE SEQUENCE [LARGE SCALE GENOMIC DNA]</scope>
</reference>
<organism evidence="1 2">
    <name type="scientific">Prorocentrum cordatum</name>
    <dbReference type="NCBI Taxonomy" id="2364126"/>
    <lineage>
        <taxon>Eukaryota</taxon>
        <taxon>Sar</taxon>
        <taxon>Alveolata</taxon>
        <taxon>Dinophyceae</taxon>
        <taxon>Prorocentrales</taxon>
        <taxon>Prorocentraceae</taxon>
        <taxon>Prorocentrum</taxon>
    </lineage>
</organism>
<evidence type="ECO:0000313" key="1">
    <source>
        <dbReference type="EMBL" id="CAK0791064.1"/>
    </source>
</evidence>
<evidence type="ECO:0000313" key="2">
    <source>
        <dbReference type="Proteomes" id="UP001189429"/>
    </source>
</evidence>
<dbReference type="Proteomes" id="UP001189429">
    <property type="component" value="Unassembled WGS sequence"/>
</dbReference>
<accession>A0ABN9PL97</accession>
<name>A0ABN9PL97_9DINO</name>
<proteinExistence type="predicted"/>
<comment type="caution">
    <text evidence="1">The sequence shown here is derived from an EMBL/GenBank/DDBJ whole genome shotgun (WGS) entry which is preliminary data.</text>
</comment>
<dbReference type="EMBL" id="CAUYUJ010000525">
    <property type="protein sequence ID" value="CAK0791064.1"/>
    <property type="molecule type" value="Genomic_DNA"/>
</dbReference>